<comment type="caution">
    <text evidence="4">The sequence shown here is derived from an EMBL/GenBank/DDBJ whole genome shotgun (WGS) entry which is preliminary data.</text>
</comment>
<dbReference type="Proteomes" id="UP000272117">
    <property type="component" value="Unassembled WGS sequence"/>
</dbReference>
<keyword evidence="2" id="KW-0472">Membrane</keyword>
<evidence type="ECO:0000256" key="1">
    <source>
        <dbReference type="SAM" id="MobiDB-lite"/>
    </source>
</evidence>
<feature type="transmembrane region" description="Helical" evidence="2">
    <location>
        <begin position="65"/>
        <end position="84"/>
    </location>
</feature>
<evidence type="ECO:0000256" key="2">
    <source>
        <dbReference type="SAM" id="Phobius"/>
    </source>
</evidence>
<dbReference type="EMBL" id="RJJD01000013">
    <property type="protein sequence ID" value="RNI24117.1"/>
    <property type="molecule type" value="Genomic_DNA"/>
</dbReference>
<name>A0A3M9MG33_9BACT</name>
<feature type="region of interest" description="Disordered" evidence="1">
    <location>
        <begin position="140"/>
        <end position="180"/>
    </location>
</feature>
<keyword evidence="2" id="KW-1133">Transmembrane helix</keyword>
<feature type="compositionally biased region" description="Low complexity" evidence="1">
    <location>
        <begin position="165"/>
        <end position="177"/>
    </location>
</feature>
<evidence type="ECO:0000313" key="5">
    <source>
        <dbReference type="Proteomes" id="UP000272117"/>
    </source>
</evidence>
<reference evidence="4 5" key="1">
    <citation type="submission" date="2018-11" db="EMBL/GenBank/DDBJ databases">
        <title>Rufibacter latericius sp. nov., isolated from water in Baiyang Lake.</title>
        <authorList>
            <person name="Yang Y."/>
        </authorList>
    </citation>
    <scope>NUCLEOTIDE SEQUENCE [LARGE SCALE GENOMIC DNA]</scope>
    <source>
        <strain evidence="4 5">R-22-1c-1</strain>
    </source>
</reference>
<feature type="compositionally biased region" description="Basic and acidic residues" evidence="1">
    <location>
        <begin position="254"/>
        <end position="264"/>
    </location>
</feature>
<evidence type="ECO:0000259" key="3">
    <source>
        <dbReference type="Pfam" id="PF12508"/>
    </source>
</evidence>
<feature type="region of interest" description="Disordered" evidence="1">
    <location>
        <begin position="249"/>
        <end position="308"/>
    </location>
</feature>
<sequence length="471" mass="51447">MISRAVDQELPGPELTENFYALQNPGDRHSIRYPRHVVQNQNYKFSTMDTSPIQHSPEFLHQRKMAMVLPVFVVPFLGIIFFLFGGGTPAANATLQASGLNTEVPKATFKTAISDKLTAYQQKEKQEADAERMRSLEEYHVSPASASPGLDTGAVTPEARGLAYSPAPRSAPRSTPSYDRREYEHLTGKVNDFYRTPATTSSLSEAKMNRLLELMEKEQNGAPNPVDVERELRNNQYLQYLQRTLASGQFAGEKPVRPRQDTVARKPKRKLVEVTGHQPKVASSLPQGRGGEGQPNRQQGNSFYSLGGSEGQVSGNTISAVIHSDQTVVSGATVKLRLLNELQLEGTLIPKNTFVYGVAAVKHERLGITVENIRHGKEILPVALQVYDSDGLPGVSIPGSLDREAGKQALGSMASSGSYNVTMAQGVGEQVALQAAQGGINGVKALASKKARLERVHVKANYRVYLIPENF</sequence>
<dbReference type="AlphaFoldDB" id="A0A3M9MG33"/>
<accession>A0A3M9MG33</accession>
<keyword evidence="2" id="KW-0812">Transmembrane</keyword>
<gene>
    <name evidence="4" type="primary">traM</name>
    <name evidence="4" type="ORF">EFB08_17230</name>
</gene>
<keyword evidence="5" id="KW-1185">Reference proteome</keyword>
<organism evidence="4 5">
    <name type="scientific">Rufibacter latericius</name>
    <dbReference type="NCBI Taxonomy" id="2487040"/>
    <lineage>
        <taxon>Bacteria</taxon>
        <taxon>Pseudomonadati</taxon>
        <taxon>Bacteroidota</taxon>
        <taxon>Cytophagia</taxon>
        <taxon>Cytophagales</taxon>
        <taxon>Hymenobacteraceae</taxon>
        <taxon>Rufibacter</taxon>
    </lineage>
</organism>
<dbReference type="OrthoDB" id="1453786at2"/>
<feature type="domain" description="Conjugative transposon TraM C-terminal" evidence="3">
    <location>
        <begin position="318"/>
        <end position="466"/>
    </location>
</feature>
<feature type="compositionally biased region" description="Polar residues" evidence="1">
    <location>
        <begin position="295"/>
        <end position="304"/>
    </location>
</feature>
<proteinExistence type="predicted"/>
<dbReference type="InterPro" id="IPR055407">
    <property type="entry name" value="TraM_C"/>
</dbReference>
<dbReference type="NCBIfam" id="TIGR03779">
    <property type="entry name" value="Bac_Flav_CT_M"/>
    <property type="match status" value="1"/>
</dbReference>
<evidence type="ECO:0000313" key="4">
    <source>
        <dbReference type="EMBL" id="RNI24117.1"/>
    </source>
</evidence>
<protein>
    <submittedName>
        <fullName evidence="4">Conjugative transposon protein TraM</fullName>
    </submittedName>
</protein>
<dbReference type="InterPro" id="IPR022187">
    <property type="entry name" value="Conjug_transposon_TraM"/>
</dbReference>
<dbReference type="Pfam" id="PF12508">
    <property type="entry name" value="Transposon_TraM"/>
    <property type="match status" value="1"/>
</dbReference>